<dbReference type="SUPFAM" id="SSF51182">
    <property type="entry name" value="RmlC-like cupins"/>
    <property type="match status" value="1"/>
</dbReference>
<dbReference type="InterPro" id="IPR049071">
    <property type="entry name" value="MPI_cupin_dom"/>
</dbReference>
<name>A0A1T5IDX4_9FIRM</name>
<proteinExistence type="predicted"/>
<keyword evidence="2 5" id="KW-0862">Zinc</keyword>
<organism evidence="9 10">
    <name type="scientific">Maledivibacter halophilus</name>
    <dbReference type="NCBI Taxonomy" id="36842"/>
    <lineage>
        <taxon>Bacteria</taxon>
        <taxon>Bacillati</taxon>
        <taxon>Bacillota</taxon>
        <taxon>Clostridia</taxon>
        <taxon>Peptostreptococcales</taxon>
        <taxon>Caminicellaceae</taxon>
        <taxon>Maledivibacter</taxon>
    </lineage>
</organism>
<dbReference type="RefSeq" id="WP_079488748.1">
    <property type="nucleotide sequence ID" value="NZ_FUZT01000001.1"/>
</dbReference>
<dbReference type="Pfam" id="PF20511">
    <property type="entry name" value="PMI_typeI_cat"/>
    <property type="match status" value="1"/>
</dbReference>
<dbReference type="OrthoDB" id="9808275at2"/>
<dbReference type="PANTHER" id="PTHR42742">
    <property type="entry name" value="TRANSCRIPTIONAL REPRESSOR MPRA"/>
    <property type="match status" value="1"/>
</dbReference>
<evidence type="ECO:0000256" key="1">
    <source>
        <dbReference type="ARBA" id="ARBA00022723"/>
    </source>
</evidence>
<keyword evidence="10" id="KW-1185">Reference proteome</keyword>
<gene>
    <name evidence="9" type="ORF">SAMN02194393_00265</name>
</gene>
<reference evidence="9 10" key="1">
    <citation type="submission" date="2017-02" db="EMBL/GenBank/DDBJ databases">
        <authorList>
            <person name="Peterson S.W."/>
        </authorList>
    </citation>
    <scope>NUCLEOTIDE SEQUENCE [LARGE SCALE GENOMIC DNA]</scope>
    <source>
        <strain evidence="9 10">M1</strain>
    </source>
</reference>
<feature type="binding site" evidence="5">
    <location>
        <position position="113"/>
    </location>
    <ligand>
        <name>Zn(2+)</name>
        <dbReference type="ChEBI" id="CHEBI:29105"/>
    </ligand>
</feature>
<evidence type="ECO:0000256" key="3">
    <source>
        <dbReference type="ARBA" id="ARBA00029741"/>
    </source>
</evidence>
<evidence type="ECO:0000256" key="2">
    <source>
        <dbReference type="ARBA" id="ARBA00022833"/>
    </source>
</evidence>
<dbReference type="GO" id="GO:0008270">
    <property type="term" value="F:zinc ion binding"/>
    <property type="evidence" value="ECO:0007669"/>
    <property type="project" value="InterPro"/>
</dbReference>
<dbReference type="InterPro" id="IPR011051">
    <property type="entry name" value="RmlC_Cupin_sf"/>
</dbReference>
<accession>A0A1T5IDX4</accession>
<evidence type="ECO:0000256" key="6">
    <source>
        <dbReference type="PIRSR" id="PIRSR036894-2"/>
    </source>
</evidence>
<dbReference type="Pfam" id="PF21621">
    <property type="entry name" value="MPI_cupin_dom"/>
    <property type="match status" value="1"/>
</dbReference>
<evidence type="ECO:0000256" key="4">
    <source>
        <dbReference type="ARBA" id="ARBA00030762"/>
    </source>
</evidence>
<dbReference type="PANTHER" id="PTHR42742:SF3">
    <property type="entry name" value="FRUCTOKINASE"/>
    <property type="match status" value="1"/>
</dbReference>
<feature type="active site" evidence="6">
    <location>
        <position position="190"/>
    </location>
</feature>
<dbReference type="InterPro" id="IPR014710">
    <property type="entry name" value="RmlC-like_jellyroll"/>
</dbReference>
<keyword evidence="9" id="KW-0413">Isomerase</keyword>
<feature type="domain" description="Phosphomannose isomerase type I catalytic" evidence="7">
    <location>
        <begin position="6"/>
        <end position="128"/>
    </location>
</feature>
<keyword evidence="1 5" id="KW-0479">Metal-binding</keyword>
<sequence length="325" mass="37335">MYPLKFKPIYTEKIWAGNKLRKVKPSLAEDQIGISWELSAHPNADNVISNGVYKGIKFSDIIQKEGRKLIGTKLECNQILRIAYLDASQDLSIQVHPYEKYAREYEKDGEKNESWYILEAEEGAYVVAGTTTTDKELLKQAVKNGTLENYIIKVPVKKGDFVIIKAGLLHALGKGILAIEVGQNGDTTYRLYDYNRGRKLDIEKSFDVLNTNLRCKKPVYLSANFSDYTKHYCFFDKEYALELIDINKEYKNISDPERYFVYTCVEGNCKIEYDLGIEEVFLGETVFIPACLGSYIFKGNCRLIRSYIPDVDKLESEILSYVKYK</sequence>
<dbReference type="PIRSF" id="PIRSF036894">
    <property type="entry name" value="PMI_Firm_short"/>
    <property type="match status" value="1"/>
</dbReference>
<dbReference type="Gene3D" id="2.60.120.10">
    <property type="entry name" value="Jelly Rolls"/>
    <property type="match status" value="2"/>
</dbReference>
<dbReference type="InterPro" id="IPR051804">
    <property type="entry name" value="Carb_Metab_Reg_Kinase/Isom"/>
</dbReference>
<evidence type="ECO:0000259" key="8">
    <source>
        <dbReference type="Pfam" id="PF21621"/>
    </source>
</evidence>
<dbReference type="InterPro" id="IPR014628">
    <property type="entry name" value="Man6P_isomerase_Firm_short"/>
</dbReference>
<protein>
    <recommendedName>
        <fullName evidence="3">Phosphohexomutase</fullName>
    </recommendedName>
    <alternativeName>
        <fullName evidence="4">Phosphomannose isomerase</fullName>
    </alternativeName>
</protein>
<comment type="cofactor">
    <cofactor evidence="5">
        <name>Zn(2+)</name>
        <dbReference type="ChEBI" id="CHEBI:29105"/>
    </cofactor>
    <text evidence="5">Binds 1 zinc ion per subunit.</text>
</comment>
<feature type="binding site" evidence="5">
    <location>
        <position position="170"/>
    </location>
    <ligand>
        <name>Zn(2+)</name>
        <dbReference type="ChEBI" id="CHEBI:29105"/>
    </ligand>
</feature>
<dbReference type="Proteomes" id="UP000190285">
    <property type="component" value="Unassembled WGS sequence"/>
</dbReference>
<evidence type="ECO:0000313" key="9">
    <source>
        <dbReference type="EMBL" id="SKC37295.1"/>
    </source>
</evidence>
<feature type="domain" description="Mannose-6-phosphate isomerase cupin" evidence="8">
    <location>
        <begin position="239"/>
        <end position="308"/>
    </location>
</feature>
<dbReference type="AlphaFoldDB" id="A0A1T5IDX4"/>
<dbReference type="EMBL" id="FUZT01000001">
    <property type="protein sequence ID" value="SKC37295.1"/>
    <property type="molecule type" value="Genomic_DNA"/>
</dbReference>
<evidence type="ECO:0000256" key="5">
    <source>
        <dbReference type="PIRSR" id="PIRSR036894-1"/>
    </source>
</evidence>
<dbReference type="GO" id="GO:0005975">
    <property type="term" value="P:carbohydrate metabolic process"/>
    <property type="evidence" value="ECO:0007669"/>
    <property type="project" value="InterPro"/>
</dbReference>
<evidence type="ECO:0000259" key="7">
    <source>
        <dbReference type="Pfam" id="PF20511"/>
    </source>
</evidence>
<dbReference type="InterPro" id="IPR046457">
    <property type="entry name" value="PMI_typeI_cat"/>
</dbReference>
<dbReference type="GO" id="GO:0004476">
    <property type="term" value="F:mannose-6-phosphate isomerase activity"/>
    <property type="evidence" value="ECO:0007669"/>
    <property type="project" value="InterPro"/>
</dbReference>
<dbReference type="STRING" id="36842.SAMN02194393_00265"/>
<evidence type="ECO:0000313" key="10">
    <source>
        <dbReference type="Proteomes" id="UP000190285"/>
    </source>
</evidence>
<feature type="binding site" evidence="5">
    <location>
        <position position="96"/>
    </location>
    <ligand>
        <name>Zn(2+)</name>
        <dbReference type="ChEBI" id="CHEBI:29105"/>
    </ligand>
</feature>
<dbReference type="CDD" id="cd07010">
    <property type="entry name" value="cupin_PMI_type_I_N_bac"/>
    <property type="match status" value="1"/>
</dbReference>